<dbReference type="RefSeq" id="WP_087660044.1">
    <property type="nucleotide sequence ID" value="NZ_FCOL02000095.1"/>
</dbReference>
<accession>A0A158KQB6</accession>
<name>A0A158KQB6_9BURK</name>
<dbReference type="Pfam" id="PF11154">
    <property type="entry name" value="DUF2934"/>
    <property type="match status" value="1"/>
</dbReference>
<sequence length="61" mass="6691">MALTVAEDHIRTLAHLLWEEAGRPEGRSDEFWNEAQRQLASEPGLRTSGGRGRTENTAASG</sequence>
<evidence type="ECO:0000313" key="3">
    <source>
        <dbReference type="Proteomes" id="UP000054925"/>
    </source>
</evidence>
<evidence type="ECO:0000313" key="2">
    <source>
        <dbReference type="EMBL" id="SAL83346.1"/>
    </source>
</evidence>
<feature type="region of interest" description="Disordered" evidence="1">
    <location>
        <begin position="34"/>
        <end position="61"/>
    </location>
</feature>
<evidence type="ECO:0000256" key="1">
    <source>
        <dbReference type="SAM" id="MobiDB-lite"/>
    </source>
</evidence>
<dbReference type="EMBL" id="FCOL02000095">
    <property type="protein sequence ID" value="SAL83346.1"/>
    <property type="molecule type" value="Genomic_DNA"/>
</dbReference>
<dbReference type="InterPro" id="IPR021327">
    <property type="entry name" value="DUF2934"/>
</dbReference>
<proteinExistence type="predicted"/>
<dbReference type="AlphaFoldDB" id="A0A158KQB6"/>
<comment type="caution">
    <text evidence="2">The sequence shown here is derived from an EMBL/GenBank/DDBJ whole genome shotgun (WGS) entry which is preliminary data.</text>
</comment>
<keyword evidence="3" id="KW-1185">Reference proteome</keyword>
<evidence type="ECO:0008006" key="4">
    <source>
        <dbReference type="Google" id="ProtNLM"/>
    </source>
</evidence>
<reference evidence="2" key="1">
    <citation type="submission" date="2016-01" db="EMBL/GenBank/DDBJ databases">
        <authorList>
            <person name="Peeters C."/>
        </authorList>
    </citation>
    <scope>NUCLEOTIDE SEQUENCE [LARGE SCALE GENOMIC DNA]</scope>
    <source>
        <strain evidence="2">LMG 22937</strain>
    </source>
</reference>
<dbReference type="Proteomes" id="UP000054925">
    <property type="component" value="Unassembled WGS sequence"/>
</dbReference>
<organism evidence="2 3">
    <name type="scientific">Caballeronia terrestris</name>
    <dbReference type="NCBI Taxonomy" id="1226301"/>
    <lineage>
        <taxon>Bacteria</taxon>
        <taxon>Pseudomonadati</taxon>
        <taxon>Pseudomonadota</taxon>
        <taxon>Betaproteobacteria</taxon>
        <taxon>Burkholderiales</taxon>
        <taxon>Burkholderiaceae</taxon>
        <taxon>Caballeronia</taxon>
    </lineage>
</organism>
<gene>
    <name evidence="2" type="ORF">AWB67_06382</name>
</gene>
<dbReference type="OrthoDB" id="8909820at2"/>
<protein>
    <recommendedName>
        <fullName evidence="4">DUF2934 domain-containing protein</fullName>
    </recommendedName>
</protein>